<evidence type="ECO:0000256" key="1">
    <source>
        <dbReference type="SAM" id="MobiDB-lite"/>
    </source>
</evidence>
<reference evidence="2 3" key="1">
    <citation type="submission" date="2020-02" db="EMBL/GenBank/DDBJ databases">
        <authorList>
            <person name="Ma Q."/>
            <person name="Huang Y."/>
            <person name="Song X."/>
            <person name="Pei D."/>
        </authorList>
    </citation>
    <scope>NUCLEOTIDE SEQUENCE [LARGE SCALE GENOMIC DNA]</scope>
    <source>
        <strain evidence="2">Sxm20200214</strain>
        <tissue evidence="2">Leaf</tissue>
    </source>
</reference>
<name>A0A8X7U8N7_BRACI</name>
<dbReference type="AlphaFoldDB" id="A0A8X7U8N7"/>
<keyword evidence="3" id="KW-1185">Reference proteome</keyword>
<gene>
    <name evidence="2" type="ORF">Bca52824_064512</name>
</gene>
<dbReference type="EMBL" id="JAAMPC010000013">
    <property type="protein sequence ID" value="KAG2269957.1"/>
    <property type="molecule type" value="Genomic_DNA"/>
</dbReference>
<proteinExistence type="predicted"/>
<sequence>MAASSSSKSGHEIPEKEIEEDIRPSSGGFPTERQASLNHIHLTSSNLASFLFYYSSETHIDNVLFCTLRQKQRVENRGTFGRDIRQSSAFYQTLRDSSWKIIDAGETMEEVEKKIQQVVLDKVKECAQVKSLSLL</sequence>
<organism evidence="2 3">
    <name type="scientific">Brassica carinata</name>
    <name type="common">Ethiopian mustard</name>
    <name type="synonym">Abyssinian cabbage</name>
    <dbReference type="NCBI Taxonomy" id="52824"/>
    <lineage>
        <taxon>Eukaryota</taxon>
        <taxon>Viridiplantae</taxon>
        <taxon>Streptophyta</taxon>
        <taxon>Embryophyta</taxon>
        <taxon>Tracheophyta</taxon>
        <taxon>Spermatophyta</taxon>
        <taxon>Magnoliopsida</taxon>
        <taxon>eudicotyledons</taxon>
        <taxon>Gunneridae</taxon>
        <taxon>Pentapetalae</taxon>
        <taxon>rosids</taxon>
        <taxon>malvids</taxon>
        <taxon>Brassicales</taxon>
        <taxon>Brassicaceae</taxon>
        <taxon>Brassiceae</taxon>
        <taxon>Brassica</taxon>
    </lineage>
</organism>
<accession>A0A8X7U8N7</accession>
<feature type="region of interest" description="Disordered" evidence="1">
    <location>
        <begin position="1"/>
        <end position="32"/>
    </location>
</feature>
<dbReference type="OrthoDB" id="10426041at2759"/>
<evidence type="ECO:0000313" key="3">
    <source>
        <dbReference type="Proteomes" id="UP000886595"/>
    </source>
</evidence>
<dbReference type="Proteomes" id="UP000886595">
    <property type="component" value="Unassembled WGS sequence"/>
</dbReference>
<protein>
    <submittedName>
        <fullName evidence="2">Uncharacterized protein</fullName>
    </submittedName>
</protein>
<evidence type="ECO:0000313" key="2">
    <source>
        <dbReference type="EMBL" id="KAG2269957.1"/>
    </source>
</evidence>
<comment type="caution">
    <text evidence="2">The sequence shown here is derived from an EMBL/GenBank/DDBJ whole genome shotgun (WGS) entry which is preliminary data.</text>
</comment>